<evidence type="ECO:0000313" key="1">
    <source>
        <dbReference type="EMBL" id="VEC02028.1"/>
    </source>
</evidence>
<gene>
    <name evidence="1" type="ORF">NCTC11466_04568</name>
</gene>
<dbReference type="Proteomes" id="UP000274122">
    <property type="component" value="Chromosome"/>
</dbReference>
<reference evidence="1 2" key="1">
    <citation type="submission" date="2018-12" db="EMBL/GenBank/DDBJ databases">
        <authorList>
            <consortium name="Pathogen Informatics"/>
        </authorList>
    </citation>
    <scope>NUCLEOTIDE SEQUENCE [LARGE SCALE GENOMIC DNA]</scope>
    <source>
        <strain evidence="1 2">NCTC11466</strain>
    </source>
</reference>
<protein>
    <recommendedName>
        <fullName evidence="3">Prophage protein</fullName>
    </recommendedName>
</protein>
<sequence length="150" mass="16143">MSKSLSVTFRIPADLIEPFTVAVNESGEDKTAWLVDAIRQKLNRPDSNPDNRLLSLVERMEKAAAALVVGKQDIPPHPYNETAVVAVVVQTIRDGFDNGRIIAERINAAGYQTKAGKAWDKDIYSAWKRQGNGSAAIAAALQSHSGASAA</sequence>
<keyword evidence="2" id="KW-1185">Reference proteome</keyword>
<organism evidence="1 2">
    <name type="scientific">Cedecea lapagei</name>
    <dbReference type="NCBI Taxonomy" id="158823"/>
    <lineage>
        <taxon>Bacteria</taxon>
        <taxon>Pseudomonadati</taxon>
        <taxon>Pseudomonadota</taxon>
        <taxon>Gammaproteobacteria</taxon>
        <taxon>Enterobacterales</taxon>
        <taxon>Enterobacteriaceae</taxon>
        <taxon>Cedecea</taxon>
    </lineage>
</organism>
<accession>A0A3S4J606</accession>
<dbReference type="OrthoDB" id="6454642at2"/>
<dbReference type="RefSeq" id="WP_126358179.1">
    <property type="nucleotide sequence ID" value="NZ_LR134201.1"/>
</dbReference>
<evidence type="ECO:0008006" key="3">
    <source>
        <dbReference type="Google" id="ProtNLM"/>
    </source>
</evidence>
<name>A0A3S4J606_9ENTR</name>
<evidence type="ECO:0000313" key="2">
    <source>
        <dbReference type="Proteomes" id="UP000274122"/>
    </source>
</evidence>
<dbReference type="EMBL" id="LR134201">
    <property type="protein sequence ID" value="VEC02028.1"/>
    <property type="molecule type" value="Genomic_DNA"/>
</dbReference>
<dbReference type="AlphaFoldDB" id="A0A3S4J606"/>
<proteinExistence type="predicted"/>
<dbReference type="KEGG" id="clap:NCTC11466_04568"/>